<dbReference type="Gene3D" id="2.40.50.100">
    <property type="match status" value="2"/>
</dbReference>
<dbReference type="EMBL" id="RQXX01000002">
    <property type="protein sequence ID" value="RVV98960.1"/>
    <property type="molecule type" value="Genomic_DNA"/>
</dbReference>
<dbReference type="NCBIfam" id="NF008653">
    <property type="entry name" value="PRK11650.1"/>
    <property type="match status" value="1"/>
</dbReference>
<dbReference type="InterPro" id="IPR003593">
    <property type="entry name" value="AAA+_ATPase"/>
</dbReference>
<keyword evidence="8" id="KW-1185">Reference proteome</keyword>
<evidence type="ECO:0000313" key="7">
    <source>
        <dbReference type="EMBL" id="RVV98960.1"/>
    </source>
</evidence>
<evidence type="ECO:0000256" key="1">
    <source>
        <dbReference type="ARBA" id="ARBA00005417"/>
    </source>
</evidence>
<keyword evidence="4 7" id="KW-0067">ATP-binding</keyword>
<accession>A0A438AJR7</accession>
<keyword evidence="2" id="KW-0813">Transport</keyword>
<evidence type="ECO:0000313" key="8">
    <source>
        <dbReference type="Proteomes" id="UP000285908"/>
    </source>
</evidence>
<evidence type="ECO:0000256" key="4">
    <source>
        <dbReference type="ARBA" id="ARBA00022840"/>
    </source>
</evidence>
<dbReference type="RefSeq" id="WP_127906194.1">
    <property type="nucleotide sequence ID" value="NZ_RQXX01000002.1"/>
</dbReference>
<evidence type="ECO:0000256" key="3">
    <source>
        <dbReference type="ARBA" id="ARBA00022741"/>
    </source>
</evidence>
<dbReference type="GO" id="GO:0016887">
    <property type="term" value="F:ATP hydrolysis activity"/>
    <property type="evidence" value="ECO:0007669"/>
    <property type="project" value="InterPro"/>
</dbReference>
<dbReference type="InterPro" id="IPR012340">
    <property type="entry name" value="NA-bd_OB-fold"/>
</dbReference>
<dbReference type="InterPro" id="IPR003439">
    <property type="entry name" value="ABC_transporter-like_ATP-bd"/>
</dbReference>
<dbReference type="InterPro" id="IPR027417">
    <property type="entry name" value="P-loop_NTPase"/>
</dbReference>
<dbReference type="InterPro" id="IPR013611">
    <property type="entry name" value="Transp-assoc_OB_typ2"/>
</dbReference>
<dbReference type="SMART" id="SM00382">
    <property type="entry name" value="AAA"/>
    <property type="match status" value="1"/>
</dbReference>
<dbReference type="SUPFAM" id="SSF52540">
    <property type="entry name" value="P-loop containing nucleoside triphosphate hydrolases"/>
    <property type="match status" value="1"/>
</dbReference>
<dbReference type="GO" id="GO:0015423">
    <property type="term" value="F:ABC-type maltose transporter activity"/>
    <property type="evidence" value="ECO:0007669"/>
    <property type="project" value="TreeGrafter"/>
</dbReference>
<name>A0A438AJR7_9RHOB</name>
<comment type="caution">
    <text evidence="7">The sequence shown here is derived from an EMBL/GenBank/DDBJ whole genome shotgun (WGS) entry which is preliminary data.</text>
</comment>
<dbReference type="Gene3D" id="2.40.50.140">
    <property type="entry name" value="Nucleic acid-binding proteins"/>
    <property type="match status" value="1"/>
</dbReference>
<evidence type="ECO:0000256" key="2">
    <source>
        <dbReference type="ARBA" id="ARBA00022448"/>
    </source>
</evidence>
<dbReference type="InterPro" id="IPR047641">
    <property type="entry name" value="ABC_transpr_MalK/UgpC-like"/>
</dbReference>
<dbReference type="PROSITE" id="PS00211">
    <property type="entry name" value="ABC_TRANSPORTER_1"/>
    <property type="match status" value="1"/>
</dbReference>
<dbReference type="InterPro" id="IPR008995">
    <property type="entry name" value="Mo/tungstate-bd_C_term_dom"/>
</dbReference>
<dbReference type="GO" id="GO:0005524">
    <property type="term" value="F:ATP binding"/>
    <property type="evidence" value="ECO:0007669"/>
    <property type="project" value="UniProtKB-KW"/>
</dbReference>
<gene>
    <name evidence="7" type="primary">ugpC</name>
    <name evidence="7" type="ORF">EKE94_08750</name>
</gene>
<evidence type="ECO:0000259" key="6">
    <source>
        <dbReference type="PROSITE" id="PS50893"/>
    </source>
</evidence>
<organism evidence="7 8">
    <name type="scientific">Mesobaculum littorinae</name>
    <dbReference type="NCBI Taxonomy" id="2486419"/>
    <lineage>
        <taxon>Bacteria</taxon>
        <taxon>Pseudomonadati</taxon>
        <taxon>Pseudomonadota</taxon>
        <taxon>Alphaproteobacteria</taxon>
        <taxon>Rhodobacterales</taxon>
        <taxon>Roseobacteraceae</taxon>
        <taxon>Mesobaculum</taxon>
    </lineage>
</organism>
<proteinExistence type="inferred from homology"/>
<dbReference type="Proteomes" id="UP000285908">
    <property type="component" value="Unassembled WGS sequence"/>
</dbReference>
<keyword evidence="3" id="KW-0547">Nucleotide-binding</keyword>
<sequence length="393" mass="41696">MSASIDIHHLTKRFGALTVLDDISLAIEDGEFVVFLGPSGCGKSTLLRMIAGLEAVNEGEIALGGRRIDTLPPGERGVAMVFQSYALYPHMTVRQNMAFGLENVGTPRDEIARRTDAAAKVLEIDHLLERKPQMLSGGQRQRVAIGRAIVKEPRAFLFDEPLSNLDAALRGRTRLELAQLHQRLGTTMIFVTHDQVEAMTLADRIVVMHDRRIEQIGTPMEIYQRPATKFVAGFVGAPAMSMLPLSGVTRGPLGARLEVAGVGHIDSAVTLPEGFATQGASIGIRAEDTRPDAGADTGADRGTGAGPDMNTGSNTGSGPNTGPGSLPLTVDVIERLGDRTLLHGHLPDGTVLVAQDTGRSQVAPGQVVPVGVDPHAVHVFDAAGRAHHAGEVR</sequence>
<dbReference type="Pfam" id="PF00005">
    <property type="entry name" value="ABC_tran"/>
    <property type="match status" value="1"/>
</dbReference>
<dbReference type="GO" id="GO:1990060">
    <property type="term" value="C:maltose transport complex"/>
    <property type="evidence" value="ECO:0007669"/>
    <property type="project" value="TreeGrafter"/>
</dbReference>
<dbReference type="CDD" id="cd03301">
    <property type="entry name" value="ABC_MalK_N"/>
    <property type="match status" value="1"/>
</dbReference>
<feature type="region of interest" description="Disordered" evidence="5">
    <location>
        <begin position="282"/>
        <end position="326"/>
    </location>
</feature>
<dbReference type="InterPro" id="IPR017871">
    <property type="entry name" value="ABC_transporter-like_CS"/>
</dbReference>
<protein>
    <submittedName>
        <fullName evidence="7">sn-glycerol-3-phosphate ABC transporter ATP-binding protein UgpC</fullName>
    </submittedName>
</protein>
<dbReference type="AlphaFoldDB" id="A0A438AJR7"/>
<reference evidence="7 8" key="1">
    <citation type="submission" date="2018-11" db="EMBL/GenBank/DDBJ databases">
        <title>Mesobaculum littorinae gen. nov., sp. nov., isolated from Littorina scabra that represents a novel genus of the order Rhodobacteraceae.</title>
        <authorList>
            <person name="Li F."/>
        </authorList>
    </citation>
    <scope>NUCLEOTIDE SEQUENCE [LARGE SCALE GENOMIC DNA]</scope>
    <source>
        <strain evidence="7 8">M0103</strain>
    </source>
</reference>
<dbReference type="PROSITE" id="PS50893">
    <property type="entry name" value="ABC_TRANSPORTER_2"/>
    <property type="match status" value="1"/>
</dbReference>
<dbReference type="Pfam" id="PF08402">
    <property type="entry name" value="TOBE_2"/>
    <property type="match status" value="1"/>
</dbReference>
<dbReference type="GO" id="GO:0055052">
    <property type="term" value="C:ATP-binding cassette (ABC) transporter complex, substrate-binding subunit-containing"/>
    <property type="evidence" value="ECO:0007669"/>
    <property type="project" value="TreeGrafter"/>
</dbReference>
<dbReference type="Gene3D" id="3.40.50.300">
    <property type="entry name" value="P-loop containing nucleotide triphosphate hydrolases"/>
    <property type="match status" value="1"/>
</dbReference>
<dbReference type="InterPro" id="IPR015855">
    <property type="entry name" value="ABC_transpr_MalK-like"/>
</dbReference>
<dbReference type="PANTHER" id="PTHR43875">
    <property type="entry name" value="MALTODEXTRIN IMPORT ATP-BINDING PROTEIN MSMX"/>
    <property type="match status" value="1"/>
</dbReference>
<feature type="compositionally biased region" description="Low complexity" evidence="5">
    <location>
        <begin position="294"/>
        <end position="326"/>
    </location>
</feature>
<dbReference type="PANTHER" id="PTHR43875:SF3">
    <property type="entry name" value="MALTOSE_MALTODEXTRIN IMPORT ATP-BINDING PROTEIN MALK"/>
    <property type="match status" value="1"/>
</dbReference>
<evidence type="ECO:0000256" key="5">
    <source>
        <dbReference type="SAM" id="MobiDB-lite"/>
    </source>
</evidence>
<feature type="domain" description="ABC transporter" evidence="6">
    <location>
        <begin position="5"/>
        <end position="235"/>
    </location>
</feature>
<dbReference type="SUPFAM" id="SSF50331">
    <property type="entry name" value="MOP-like"/>
    <property type="match status" value="1"/>
</dbReference>
<dbReference type="FunFam" id="3.40.50.300:FF:000042">
    <property type="entry name" value="Maltose/maltodextrin ABC transporter, ATP-binding protein"/>
    <property type="match status" value="1"/>
</dbReference>
<dbReference type="OrthoDB" id="9802264at2"/>
<comment type="similarity">
    <text evidence="1">Belongs to the ABC transporter superfamily.</text>
</comment>